<accession>A0A4D6MJE1</accession>
<organism evidence="1 2">
    <name type="scientific">Vigna unguiculata</name>
    <name type="common">Cowpea</name>
    <dbReference type="NCBI Taxonomy" id="3917"/>
    <lineage>
        <taxon>Eukaryota</taxon>
        <taxon>Viridiplantae</taxon>
        <taxon>Streptophyta</taxon>
        <taxon>Embryophyta</taxon>
        <taxon>Tracheophyta</taxon>
        <taxon>Spermatophyta</taxon>
        <taxon>Magnoliopsida</taxon>
        <taxon>eudicotyledons</taxon>
        <taxon>Gunneridae</taxon>
        <taxon>Pentapetalae</taxon>
        <taxon>rosids</taxon>
        <taxon>fabids</taxon>
        <taxon>Fabales</taxon>
        <taxon>Fabaceae</taxon>
        <taxon>Papilionoideae</taxon>
        <taxon>50 kb inversion clade</taxon>
        <taxon>NPAAA clade</taxon>
        <taxon>indigoferoid/millettioid clade</taxon>
        <taxon>Phaseoleae</taxon>
        <taxon>Vigna</taxon>
    </lineage>
</organism>
<sequence length="71" mass="8614">MRWSRVCNGDWMRDVVVMCRCETERQQMREEEDTICVEMMRKLWWLTQIYFRMGATPARSMADSGPAMETW</sequence>
<reference evidence="1 2" key="1">
    <citation type="submission" date="2019-04" db="EMBL/GenBank/DDBJ databases">
        <title>An improved genome assembly and genetic linkage map for asparagus bean, Vigna unguiculata ssp. sesquipedialis.</title>
        <authorList>
            <person name="Xia Q."/>
            <person name="Zhang R."/>
            <person name="Dong Y."/>
        </authorList>
    </citation>
    <scope>NUCLEOTIDE SEQUENCE [LARGE SCALE GENOMIC DNA]</scope>
    <source>
        <tissue evidence="1">Leaf</tissue>
    </source>
</reference>
<keyword evidence="2" id="KW-1185">Reference proteome</keyword>
<dbReference type="Proteomes" id="UP000501690">
    <property type="component" value="Linkage Group LG7"/>
</dbReference>
<evidence type="ECO:0000313" key="1">
    <source>
        <dbReference type="EMBL" id="QCE00319.1"/>
    </source>
</evidence>
<evidence type="ECO:0000313" key="2">
    <source>
        <dbReference type="Proteomes" id="UP000501690"/>
    </source>
</evidence>
<protein>
    <submittedName>
        <fullName evidence="1">Uncharacterized protein</fullName>
    </submittedName>
</protein>
<proteinExistence type="predicted"/>
<dbReference type="EMBL" id="CP039351">
    <property type="protein sequence ID" value="QCE00319.1"/>
    <property type="molecule type" value="Genomic_DNA"/>
</dbReference>
<name>A0A4D6MJE1_VIGUN</name>
<dbReference type="AlphaFoldDB" id="A0A4D6MJE1"/>
<gene>
    <name evidence="1" type="ORF">DEO72_LG7g1609</name>
</gene>